<dbReference type="PANTHER" id="PTHR13256">
    <property type="entry name" value="N-ACETYLTRANSFERASE 9"/>
    <property type="match status" value="1"/>
</dbReference>
<keyword evidence="2" id="KW-0808">Transferase</keyword>
<keyword evidence="3" id="KW-0012">Acyltransferase</keyword>
<dbReference type="AlphaFoldDB" id="A0A0F7ZP71"/>
<accession>A0A0F7ZP71</accession>
<protein>
    <recommendedName>
        <fullName evidence="4">N-acetyltransferase domain-containing protein</fullName>
    </recommendedName>
</protein>
<keyword evidence="6" id="KW-1185">Reference proteome</keyword>
<organism evidence="5 6">
    <name type="scientific">Hirsutella minnesotensis 3608</name>
    <dbReference type="NCBI Taxonomy" id="1043627"/>
    <lineage>
        <taxon>Eukaryota</taxon>
        <taxon>Fungi</taxon>
        <taxon>Dikarya</taxon>
        <taxon>Ascomycota</taxon>
        <taxon>Pezizomycotina</taxon>
        <taxon>Sordariomycetes</taxon>
        <taxon>Hypocreomycetidae</taxon>
        <taxon>Hypocreales</taxon>
        <taxon>Ophiocordycipitaceae</taxon>
        <taxon>Hirsutella</taxon>
    </lineage>
</organism>
<reference evidence="5 6" key="1">
    <citation type="journal article" date="2014" name="Genome Biol. Evol.">
        <title>Comparative genomics and transcriptomics analyses reveal divergent lifestyle features of nematode endoparasitic fungus Hirsutella minnesotensis.</title>
        <authorList>
            <person name="Lai Y."/>
            <person name="Liu K."/>
            <person name="Zhang X."/>
            <person name="Zhang X."/>
            <person name="Li K."/>
            <person name="Wang N."/>
            <person name="Shu C."/>
            <person name="Wu Y."/>
            <person name="Wang C."/>
            <person name="Bushley K.E."/>
            <person name="Xiang M."/>
            <person name="Liu X."/>
        </authorList>
    </citation>
    <scope>NUCLEOTIDE SEQUENCE [LARGE SCALE GENOMIC DNA]</scope>
    <source>
        <strain evidence="5 6">3608</strain>
    </source>
</reference>
<dbReference type="InterPro" id="IPR000182">
    <property type="entry name" value="GNAT_dom"/>
</dbReference>
<proteinExistence type="inferred from homology"/>
<dbReference type="EMBL" id="KQ030520">
    <property type="protein sequence ID" value="KJZ74990.1"/>
    <property type="molecule type" value="Genomic_DNA"/>
</dbReference>
<dbReference type="Pfam" id="PF13302">
    <property type="entry name" value="Acetyltransf_3"/>
    <property type="match status" value="1"/>
</dbReference>
<evidence type="ECO:0000256" key="1">
    <source>
        <dbReference type="ARBA" id="ARBA00009342"/>
    </source>
</evidence>
<dbReference type="InterPro" id="IPR039135">
    <property type="entry name" value="NAT9-like"/>
</dbReference>
<dbReference type="InterPro" id="IPR016181">
    <property type="entry name" value="Acyl_CoA_acyltransferase"/>
</dbReference>
<dbReference type="PROSITE" id="PS51186">
    <property type="entry name" value="GNAT"/>
    <property type="match status" value="1"/>
</dbReference>
<gene>
    <name evidence="5" type="ORF">HIM_05476</name>
</gene>
<evidence type="ECO:0000313" key="5">
    <source>
        <dbReference type="EMBL" id="KJZ74990.1"/>
    </source>
</evidence>
<name>A0A0F7ZP71_9HYPO</name>
<evidence type="ECO:0000259" key="4">
    <source>
        <dbReference type="PROSITE" id="PS51186"/>
    </source>
</evidence>
<dbReference type="Gene3D" id="3.40.630.30">
    <property type="match status" value="1"/>
</dbReference>
<dbReference type="OrthoDB" id="5043642at2759"/>
<dbReference type="GO" id="GO:0008080">
    <property type="term" value="F:N-acetyltransferase activity"/>
    <property type="evidence" value="ECO:0007669"/>
    <property type="project" value="InterPro"/>
</dbReference>
<comment type="similarity">
    <text evidence="1">Belongs to the acetyltransferase family. GNAT subfamily.</text>
</comment>
<feature type="domain" description="N-acetyltransferase" evidence="4">
    <location>
        <begin position="34"/>
        <end position="214"/>
    </location>
</feature>
<dbReference type="Proteomes" id="UP000054481">
    <property type="component" value="Unassembled WGS sequence"/>
</dbReference>
<evidence type="ECO:0000256" key="3">
    <source>
        <dbReference type="ARBA" id="ARBA00023315"/>
    </source>
</evidence>
<dbReference type="SUPFAM" id="SSF55729">
    <property type="entry name" value="Acyl-CoA N-acyltransferases (Nat)"/>
    <property type="match status" value="1"/>
</dbReference>
<evidence type="ECO:0000256" key="2">
    <source>
        <dbReference type="ARBA" id="ARBA00022679"/>
    </source>
</evidence>
<dbReference type="PANTHER" id="PTHR13256:SF16">
    <property type="entry name" value="ALPHA_BETA-TUBULIN-N-ACETYLTRANSFERASE 9"/>
    <property type="match status" value="1"/>
</dbReference>
<sequence length="273" mass="30870">MRINANTAIASSRVLLVPYEASHVLKYHDWMQDADIQEATASEPLSLEEEYENQVSWRVARDKLTFIVCEPVRALGDGESRSVKARGADSDEHMRGDVNFFLYPDEDAPEEEEGQWLVGEVDVMIAAKEHRGQGLGEGAVRALLTYIFRNRSAILDEFIGDEPGSRGTSVKLRGLMAKIKESNAGSRALFGKLGFRQKGEVNYFGEVTMVMEWQDAEALAETWMGKDRYLRNDTSSIYITPKCELQRSETYVSRSTVRQLTVARCERNKFPDL</sequence>
<evidence type="ECO:0000313" key="6">
    <source>
        <dbReference type="Proteomes" id="UP000054481"/>
    </source>
</evidence>